<proteinExistence type="predicted"/>
<reference evidence="2 3" key="1">
    <citation type="submission" date="2024-06" db="EMBL/GenBank/DDBJ databases">
        <title>Genomic Encyclopedia of Type Strains, Phase IV (KMG-IV): sequencing the most valuable type-strain genomes for metagenomic binning, comparative biology and taxonomic classification.</title>
        <authorList>
            <person name="Goeker M."/>
        </authorList>
    </citation>
    <scope>NUCLEOTIDE SEQUENCE [LARGE SCALE GENOMIC DNA]</scope>
    <source>
        <strain evidence="2 3">DSM 29780</strain>
    </source>
</reference>
<name>A0ABV2J872_9HYPH</name>
<dbReference type="Proteomes" id="UP001549047">
    <property type="component" value="Unassembled WGS sequence"/>
</dbReference>
<evidence type="ECO:0008006" key="4">
    <source>
        <dbReference type="Google" id="ProtNLM"/>
    </source>
</evidence>
<organism evidence="2 3">
    <name type="scientific">Rhizobium aquaticum</name>
    <dbReference type="NCBI Taxonomy" id="1549636"/>
    <lineage>
        <taxon>Bacteria</taxon>
        <taxon>Pseudomonadati</taxon>
        <taxon>Pseudomonadota</taxon>
        <taxon>Alphaproteobacteria</taxon>
        <taxon>Hyphomicrobiales</taxon>
        <taxon>Rhizobiaceae</taxon>
        <taxon>Rhizobium/Agrobacterium group</taxon>
        <taxon>Rhizobium</taxon>
    </lineage>
</organism>
<sequence>MKKTNHSFTVEYKPGRRKAERQPNSIWGDIDLKSVARQADGGAFSLPGEDGEAFHVNPPQGQGSSAEPVLTQALAQQNNASATEEIHMPDENETVAETNTPAPIVAPLAPAKQRKPRTVKAAAGANPSQVVDAAPDNIAPTAGKQKRGRKANAIPAAGPAKSKPLNRARKTTDAAPPITPADPIDDMAELLRLEDENRSLRKQLSEKLRAENADLRKRLNLA</sequence>
<protein>
    <recommendedName>
        <fullName evidence="4">Transcriptional regulator</fullName>
    </recommendedName>
</protein>
<feature type="region of interest" description="Disordered" evidence="1">
    <location>
        <begin position="41"/>
        <end position="67"/>
    </location>
</feature>
<keyword evidence="3" id="KW-1185">Reference proteome</keyword>
<evidence type="ECO:0000313" key="3">
    <source>
        <dbReference type="Proteomes" id="UP001549047"/>
    </source>
</evidence>
<feature type="region of interest" description="Disordered" evidence="1">
    <location>
        <begin position="1"/>
        <end position="25"/>
    </location>
</feature>
<dbReference type="EMBL" id="JBEPMB010000011">
    <property type="protein sequence ID" value="MET3615994.1"/>
    <property type="molecule type" value="Genomic_DNA"/>
</dbReference>
<feature type="region of interest" description="Disordered" evidence="1">
    <location>
        <begin position="105"/>
        <end position="186"/>
    </location>
</feature>
<evidence type="ECO:0000313" key="2">
    <source>
        <dbReference type="EMBL" id="MET3615994.1"/>
    </source>
</evidence>
<evidence type="ECO:0000256" key="1">
    <source>
        <dbReference type="SAM" id="MobiDB-lite"/>
    </source>
</evidence>
<dbReference type="RefSeq" id="WP_354558457.1">
    <property type="nucleotide sequence ID" value="NZ_JBEPMB010000011.1"/>
</dbReference>
<accession>A0ABV2J872</accession>
<gene>
    <name evidence="2" type="ORF">ABID16_004343</name>
</gene>
<comment type="caution">
    <text evidence="2">The sequence shown here is derived from an EMBL/GenBank/DDBJ whole genome shotgun (WGS) entry which is preliminary data.</text>
</comment>